<feature type="coiled-coil region" evidence="1">
    <location>
        <begin position="169"/>
        <end position="273"/>
    </location>
</feature>
<reference evidence="3" key="1">
    <citation type="journal article" date="2022" name="bioRxiv">
        <title>Genomics of Preaxostyla Flagellates Illuminates Evolutionary Transitions and the Path Towards Mitochondrial Loss.</title>
        <authorList>
            <person name="Novak L.V.F."/>
            <person name="Treitli S.C."/>
            <person name="Pyrih J."/>
            <person name="Halakuc P."/>
            <person name="Pipaliya S.V."/>
            <person name="Vacek V."/>
            <person name="Brzon O."/>
            <person name="Soukal P."/>
            <person name="Eme L."/>
            <person name="Dacks J.B."/>
            <person name="Karnkowska A."/>
            <person name="Elias M."/>
            <person name="Hampl V."/>
        </authorList>
    </citation>
    <scope>NUCLEOTIDE SEQUENCE</scope>
    <source>
        <strain evidence="3">RCP-MX</strain>
    </source>
</reference>
<evidence type="ECO:0000256" key="2">
    <source>
        <dbReference type="SAM" id="MobiDB-lite"/>
    </source>
</evidence>
<name>A0ABQ8UI19_9EUKA</name>
<evidence type="ECO:0000256" key="1">
    <source>
        <dbReference type="SAM" id="Coils"/>
    </source>
</evidence>
<gene>
    <name evidence="3" type="ORF">PAPYR_5412</name>
</gene>
<feature type="region of interest" description="Disordered" evidence="2">
    <location>
        <begin position="275"/>
        <end position="311"/>
    </location>
</feature>
<proteinExistence type="predicted"/>
<comment type="caution">
    <text evidence="3">The sequence shown here is derived from an EMBL/GenBank/DDBJ whole genome shotgun (WGS) entry which is preliminary data.</text>
</comment>
<feature type="coiled-coil region" evidence="1">
    <location>
        <begin position="397"/>
        <end position="424"/>
    </location>
</feature>
<feature type="compositionally biased region" description="Low complexity" evidence="2">
    <location>
        <begin position="278"/>
        <end position="310"/>
    </location>
</feature>
<feature type="coiled-coil region" evidence="1">
    <location>
        <begin position="57"/>
        <end position="112"/>
    </location>
</feature>
<dbReference type="EMBL" id="JAPMOS010000025">
    <property type="protein sequence ID" value="KAJ4458878.1"/>
    <property type="molecule type" value="Genomic_DNA"/>
</dbReference>
<organism evidence="3 4">
    <name type="scientific">Paratrimastix pyriformis</name>
    <dbReference type="NCBI Taxonomy" id="342808"/>
    <lineage>
        <taxon>Eukaryota</taxon>
        <taxon>Metamonada</taxon>
        <taxon>Preaxostyla</taxon>
        <taxon>Paratrimastigidae</taxon>
        <taxon>Paratrimastix</taxon>
    </lineage>
</organism>
<protein>
    <submittedName>
        <fullName evidence="3">Uncharacterized protein</fullName>
    </submittedName>
</protein>
<keyword evidence="4" id="KW-1185">Reference proteome</keyword>
<evidence type="ECO:0000313" key="3">
    <source>
        <dbReference type="EMBL" id="KAJ4458878.1"/>
    </source>
</evidence>
<dbReference type="Proteomes" id="UP001141327">
    <property type="component" value="Unassembled WGS sequence"/>
</dbReference>
<sequence length="447" mass="49183">MSLEAIPANGFNPRLVILQLQSEIARLKGDSHPATVSVQQSGAFKNSAEIAELASHLEAARTVVDVLRTQCQDLQSQKRLQAAQLHQQNTELHLAREELSQCKRKLNETAEREQAGLLLVARLRHELEVINQADEAVYAKMKRESPQPQGEPDQWDRMRALLAERTKRIDDLTAATARMRADARRTERQVTTWKQRCEVAEKRAEEQGRLIAQRVDDAECLPLKVAQLSHQRDQLQAQLRAAGEQRLAAMERAEQATRQAAEAATQLRVAKQQLASLTQGQGPGNTTTQGAVGRSRSPSSRDASAPSSRVVVDEARRLQEQVRLVAAVTASLGADVRAAIGFVVDAAQLDLALEAETAHRAEEARLRQALADCVQSARLAEENVRPASALPRQGERATQLAKDLAAERERAGQLERQAAEAQKAASQRIQELLTLLSLNAPARKAPQ</sequence>
<keyword evidence="1" id="KW-0175">Coiled coil</keyword>
<evidence type="ECO:0000313" key="4">
    <source>
        <dbReference type="Proteomes" id="UP001141327"/>
    </source>
</evidence>
<accession>A0ABQ8UI19</accession>